<evidence type="ECO:0000313" key="2">
    <source>
        <dbReference type="Proteomes" id="UP000295537"/>
    </source>
</evidence>
<dbReference type="Proteomes" id="UP000295537">
    <property type="component" value="Unassembled WGS sequence"/>
</dbReference>
<accession>A0A4R2N8W5</accession>
<dbReference type="EMBL" id="SLXJ01000006">
    <property type="protein sequence ID" value="TCP17335.1"/>
    <property type="molecule type" value="Genomic_DNA"/>
</dbReference>
<reference evidence="1 2" key="1">
    <citation type="submission" date="2019-03" db="EMBL/GenBank/DDBJ databases">
        <title>Genomic Encyclopedia of Type Strains, Phase IV (KMG-IV): sequencing the most valuable type-strain genomes for metagenomic binning, comparative biology and taxonomic classification.</title>
        <authorList>
            <person name="Goeker M."/>
        </authorList>
    </citation>
    <scope>NUCLEOTIDE SEQUENCE [LARGE SCALE GENOMIC DNA]</scope>
    <source>
        <strain evidence="1 2">DSM 16380</strain>
    </source>
</reference>
<sequence>MGKAGMLKDPSEKGLNRCINAMLNRGKLKKGEILTLYHLHRLNAKEAYRVLEALKAWAKRQGVSV</sequence>
<keyword evidence="2" id="KW-1185">Reference proteome</keyword>
<dbReference type="AlphaFoldDB" id="A0A4R2N8W5"/>
<name>A0A4R2N8W5_9PAST</name>
<proteinExistence type="predicted"/>
<organism evidence="1 2">
    <name type="scientific">Nicoletella semolina</name>
    <dbReference type="NCBI Taxonomy" id="271160"/>
    <lineage>
        <taxon>Bacteria</taxon>
        <taxon>Pseudomonadati</taxon>
        <taxon>Pseudomonadota</taxon>
        <taxon>Gammaproteobacteria</taxon>
        <taxon>Pasteurellales</taxon>
        <taxon>Pasteurellaceae</taxon>
        <taxon>Nicoletella</taxon>
    </lineage>
</organism>
<gene>
    <name evidence="1" type="ORF">EV693_10614</name>
</gene>
<protein>
    <submittedName>
        <fullName evidence="1">Uncharacterized protein</fullName>
    </submittedName>
</protein>
<evidence type="ECO:0000313" key="1">
    <source>
        <dbReference type="EMBL" id="TCP17335.1"/>
    </source>
</evidence>
<dbReference type="OrthoDB" id="7360086at2"/>
<comment type="caution">
    <text evidence="1">The sequence shown here is derived from an EMBL/GenBank/DDBJ whole genome shotgun (WGS) entry which is preliminary data.</text>
</comment>